<name>A0AAV8A2R1_9EUKA</name>
<organism evidence="2 3">
    <name type="scientific">Anaeramoeba flamelloides</name>
    <dbReference type="NCBI Taxonomy" id="1746091"/>
    <lineage>
        <taxon>Eukaryota</taxon>
        <taxon>Metamonada</taxon>
        <taxon>Anaeramoebidae</taxon>
        <taxon>Anaeramoeba</taxon>
    </lineage>
</organism>
<dbReference type="InterPro" id="IPR000210">
    <property type="entry name" value="BTB/POZ_dom"/>
</dbReference>
<dbReference type="PROSITE" id="PS50097">
    <property type="entry name" value="BTB"/>
    <property type="match status" value="1"/>
</dbReference>
<dbReference type="InterPro" id="IPR011333">
    <property type="entry name" value="SKP1/BTB/POZ_sf"/>
</dbReference>
<gene>
    <name evidence="2" type="ORF">M0812_07819</name>
</gene>
<accession>A0AAV8A2R1</accession>
<dbReference type="PANTHER" id="PTHR45774:SF3">
    <property type="entry name" value="BTB (POZ) DOMAIN-CONTAINING 2B-RELATED"/>
    <property type="match status" value="1"/>
</dbReference>
<dbReference type="PANTHER" id="PTHR45774">
    <property type="entry name" value="BTB/POZ DOMAIN-CONTAINING"/>
    <property type="match status" value="1"/>
</dbReference>
<comment type="caution">
    <text evidence="2">The sequence shown here is derived from an EMBL/GenBank/DDBJ whole genome shotgun (WGS) entry which is preliminary data.</text>
</comment>
<dbReference type="Gene3D" id="3.30.710.10">
    <property type="entry name" value="Potassium Channel Kv1.1, Chain A"/>
    <property type="match status" value="1"/>
</dbReference>
<protein>
    <submittedName>
        <fullName evidence="2">Btb (Poz) domain-containing 2a-related</fullName>
    </submittedName>
</protein>
<feature type="domain" description="BTB" evidence="1">
    <location>
        <begin position="22"/>
        <end position="95"/>
    </location>
</feature>
<dbReference type="SUPFAM" id="SSF54695">
    <property type="entry name" value="POZ domain"/>
    <property type="match status" value="1"/>
</dbReference>
<evidence type="ECO:0000313" key="3">
    <source>
        <dbReference type="Proteomes" id="UP001146793"/>
    </source>
</evidence>
<evidence type="ECO:0000259" key="1">
    <source>
        <dbReference type="PROSITE" id="PS50097"/>
    </source>
</evidence>
<dbReference type="SMART" id="SM00875">
    <property type="entry name" value="BACK"/>
    <property type="match status" value="1"/>
</dbReference>
<dbReference type="SMART" id="SM00225">
    <property type="entry name" value="BTB"/>
    <property type="match status" value="1"/>
</dbReference>
<dbReference type="EMBL" id="JANTQA010000017">
    <property type="protein sequence ID" value="KAJ3447015.1"/>
    <property type="molecule type" value="Genomic_DNA"/>
</dbReference>
<dbReference type="Gene3D" id="1.25.40.420">
    <property type="match status" value="1"/>
</dbReference>
<dbReference type="AlphaFoldDB" id="A0AAV8A2R1"/>
<sequence>MEEDQWDLEKDLSQCLNKSKYADLRFVVGKDKDIFYAHKLLVSISCPYWRKVFYFKDWQSVRRSKFIDVLVPEIESNLFCQFLEFVYLRKANITHENIFGLQELSVKYEMPELDEYCSKSVYSCLSFHNCLNFYEKTKLLGLVKWSETILKYIEKNSASVINNQNCLVSLKKETVHEILSLQKLYVPEIVLFRSLINWAKNNQQTNSKHSQEFTLKRILRGFLQHIRLDLLDFPDIQEIRNYDLFSDQELFRTAIGLAKKNSFQLPTKTRANNLILTLDHNK</sequence>
<proteinExistence type="predicted"/>
<dbReference type="Pfam" id="PF07707">
    <property type="entry name" value="BACK"/>
    <property type="match status" value="1"/>
</dbReference>
<reference evidence="2" key="1">
    <citation type="submission" date="2022-08" db="EMBL/GenBank/DDBJ databases">
        <title>Novel sulphate-reducing endosymbionts in the free-living metamonad Anaeramoeba.</title>
        <authorList>
            <person name="Jerlstrom-Hultqvist J."/>
            <person name="Cepicka I."/>
            <person name="Gallot-Lavallee L."/>
            <person name="Salas-Leiva D."/>
            <person name="Curtis B.A."/>
            <person name="Zahonova K."/>
            <person name="Pipaliya S."/>
            <person name="Dacks J."/>
            <person name="Roger A.J."/>
        </authorList>
    </citation>
    <scope>NUCLEOTIDE SEQUENCE</scope>
    <source>
        <strain evidence="2">Busselton2</strain>
    </source>
</reference>
<dbReference type="Pfam" id="PF00651">
    <property type="entry name" value="BTB"/>
    <property type="match status" value="1"/>
</dbReference>
<evidence type="ECO:0000313" key="2">
    <source>
        <dbReference type="EMBL" id="KAJ3447015.1"/>
    </source>
</evidence>
<dbReference type="InterPro" id="IPR011705">
    <property type="entry name" value="BACK"/>
</dbReference>
<dbReference type="Proteomes" id="UP001146793">
    <property type="component" value="Unassembled WGS sequence"/>
</dbReference>